<evidence type="ECO:0000259" key="1">
    <source>
        <dbReference type="Pfam" id="PF18096"/>
    </source>
</evidence>
<organism evidence="3 4">
    <name type="scientific">Candidatus Merdivivens pullicola</name>
    <dbReference type="NCBI Taxonomy" id="2840872"/>
    <lineage>
        <taxon>Bacteria</taxon>
        <taxon>Pseudomonadati</taxon>
        <taxon>Bacteroidota</taxon>
        <taxon>Bacteroidia</taxon>
        <taxon>Bacteroidales</taxon>
        <taxon>Muribaculaceae</taxon>
        <taxon>Muribaculaceae incertae sedis</taxon>
        <taxon>Candidatus Merdivivens</taxon>
    </lineage>
</organism>
<feature type="domain" description="PG-1098 ferredoxin-like" evidence="2">
    <location>
        <begin position="299"/>
        <end position="333"/>
    </location>
</feature>
<dbReference type="Gene3D" id="1.10.10.1110">
    <property type="entry name" value="Methyltransferase PG1098, N-terminal domain"/>
    <property type="match status" value="1"/>
</dbReference>
<proteinExistence type="predicted"/>
<protein>
    <recommendedName>
        <fullName evidence="5">THUMP-like domain-containing protein</fullName>
    </recommendedName>
</protein>
<dbReference type="InterPro" id="IPR029063">
    <property type="entry name" value="SAM-dependent_MTases_sf"/>
</dbReference>
<sequence>MGGVSDILGRTAAFAMQHAGDDCDRLLFNASKYPDIDVPLAVDTIRGRARMARKVPVFAACDGLLYPGRLCVEQCSNGACAEYKSRIASELAPGGVVADITGGLGVDDYFMSFNAARIHSFERDRLLARCAMYNFGLLGRKNIEVRNMDVSAGNIESLLAELRPDLVYADPARRSKSGGRVFAIRDYEPDIEALLPCVFAHCRYFLVKISPMEDLDAVFNAIPQCREIHVVSHSGECKELLLVLDRDFRETPAACRKRVAVALGDGGEEDIMAFTKEEERTVAPPFLGHADEIMPGMSLYVPSPAILKSGAYNLFAEKSGCAKLDSSTHLYLGKAGMKPHAKAYEIIAVYPLDKKGLAALASRVLGRADVTARNIPLSSEDLARRLKIKTGGLHHVWGCRAAGENILLLTTS</sequence>
<evidence type="ECO:0000313" key="4">
    <source>
        <dbReference type="Proteomes" id="UP000823604"/>
    </source>
</evidence>
<accession>A0A9D9IJC6</accession>
<reference evidence="3" key="2">
    <citation type="journal article" date="2021" name="PeerJ">
        <title>Extensive microbial diversity within the chicken gut microbiome revealed by metagenomics and culture.</title>
        <authorList>
            <person name="Gilroy R."/>
            <person name="Ravi A."/>
            <person name="Getino M."/>
            <person name="Pursley I."/>
            <person name="Horton D.L."/>
            <person name="Alikhan N.F."/>
            <person name="Baker D."/>
            <person name="Gharbi K."/>
            <person name="Hall N."/>
            <person name="Watson M."/>
            <person name="Adriaenssens E.M."/>
            <person name="Foster-Nyarko E."/>
            <person name="Jarju S."/>
            <person name="Secka A."/>
            <person name="Antonio M."/>
            <person name="Oren A."/>
            <person name="Chaudhuri R.R."/>
            <person name="La Ragione R."/>
            <person name="Hildebrand F."/>
            <person name="Pallen M.J."/>
        </authorList>
    </citation>
    <scope>NUCLEOTIDE SEQUENCE</scope>
    <source>
        <strain evidence="3">B1-8020</strain>
    </source>
</reference>
<dbReference type="EMBL" id="JADIMA010000031">
    <property type="protein sequence ID" value="MBO8472584.1"/>
    <property type="molecule type" value="Genomic_DNA"/>
</dbReference>
<gene>
    <name evidence="3" type="ORF">IAB81_03015</name>
</gene>
<reference evidence="3" key="1">
    <citation type="submission" date="2020-10" db="EMBL/GenBank/DDBJ databases">
        <authorList>
            <person name="Gilroy R."/>
        </authorList>
    </citation>
    <scope>NUCLEOTIDE SEQUENCE</scope>
    <source>
        <strain evidence="3">B1-8020</strain>
    </source>
</reference>
<dbReference type="Proteomes" id="UP000823604">
    <property type="component" value="Unassembled WGS sequence"/>
</dbReference>
<name>A0A9D9IJC6_9BACT</name>
<feature type="domain" description="THUMP-like" evidence="1">
    <location>
        <begin position="341"/>
        <end position="410"/>
    </location>
</feature>
<dbReference type="AlphaFoldDB" id="A0A9D9IJC6"/>
<evidence type="ECO:0000313" key="3">
    <source>
        <dbReference type="EMBL" id="MBO8472584.1"/>
    </source>
</evidence>
<dbReference type="InterPro" id="IPR054168">
    <property type="entry name" value="PG_1098_Fer"/>
</dbReference>
<evidence type="ECO:0008006" key="5">
    <source>
        <dbReference type="Google" id="ProtNLM"/>
    </source>
</evidence>
<dbReference type="Pfam" id="PF18096">
    <property type="entry name" value="Thump_like"/>
    <property type="match status" value="1"/>
</dbReference>
<dbReference type="Pfam" id="PF22013">
    <property type="entry name" value="PG_1098_Fer"/>
    <property type="match status" value="1"/>
</dbReference>
<dbReference type="InterPro" id="IPR041497">
    <property type="entry name" value="Thump-like"/>
</dbReference>
<dbReference type="Gene3D" id="3.40.50.150">
    <property type="entry name" value="Vaccinia Virus protein VP39"/>
    <property type="match status" value="1"/>
</dbReference>
<dbReference type="SUPFAM" id="SSF53335">
    <property type="entry name" value="S-adenosyl-L-methionine-dependent methyltransferases"/>
    <property type="match status" value="1"/>
</dbReference>
<comment type="caution">
    <text evidence="3">The sequence shown here is derived from an EMBL/GenBank/DDBJ whole genome shotgun (WGS) entry which is preliminary data.</text>
</comment>
<evidence type="ECO:0000259" key="2">
    <source>
        <dbReference type="Pfam" id="PF22013"/>
    </source>
</evidence>